<comment type="subcellular location">
    <subcellularLocation>
        <location evidence="7">Cytoplasm</location>
    </subcellularLocation>
</comment>
<comment type="cofactor">
    <cofactor evidence="7">
        <name>Zn(2+)</name>
        <dbReference type="ChEBI" id="CHEBI:29105"/>
    </cofactor>
    <text evidence="7">Binds 1 zinc ion.</text>
</comment>
<dbReference type="KEGG" id="vgo:GJW-30_1_00552"/>
<dbReference type="Proteomes" id="UP000236884">
    <property type="component" value="Chromosome"/>
</dbReference>
<dbReference type="GO" id="GO:0004222">
    <property type="term" value="F:metalloendopeptidase activity"/>
    <property type="evidence" value="ECO:0007669"/>
    <property type="project" value="InterPro"/>
</dbReference>
<dbReference type="Pfam" id="PF02130">
    <property type="entry name" value="YbeY"/>
    <property type="match status" value="1"/>
</dbReference>
<feature type="binding site" evidence="7">
    <location>
        <position position="126"/>
    </location>
    <ligand>
        <name>Zn(2+)</name>
        <dbReference type="ChEBI" id="CHEBI:29105"/>
        <note>catalytic</note>
    </ligand>
</feature>
<name>A0A0S3PQ25_9BRAD</name>
<reference evidence="8 9" key="1">
    <citation type="submission" date="2015-08" db="EMBL/GenBank/DDBJ databases">
        <title>Investigation of the bacterial diversity of lava forest soil.</title>
        <authorList>
            <person name="Lee J.S."/>
        </authorList>
    </citation>
    <scope>NUCLEOTIDE SEQUENCE [LARGE SCALE GENOMIC DNA]</scope>
    <source>
        <strain evidence="8 9">GJW-30</strain>
    </source>
</reference>
<accession>A0A0S3PQ25</accession>
<gene>
    <name evidence="7 8" type="primary">ybeY</name>
    <name evidence="8" type="ORF">GJW-30_1_00552</name>
</gene>
<keyword evidence="9" id="KW-1185">Reference proteome</keyword>
<evidence type="ECO:0000256" key="2">
    <source>
        <dbReference type="ARBA" id="ARBA00022722"/>
    </source>
</evidence>
<evidence type="ECO:0000256" key="5">
    <source>
        <dbReference type="ARBA" id="ARBA00022801"/>
    </source>
</evidence>
<dbReference type="PANTHER" id="PTHR46986">
    <property type="entry name" value="ENDORIBONUCLEASE YBEY, CHLOROPLASTIC"/>
    <property type="match status" value="1"/>
</dbReference>
<evidence type="ECO:0000313" key="9">
    <source>
        <dbReference type="Proteomes" id="UP000236884"/>
    </source>
</evidence>
<keyword evidence="7" id="KW-0963">Cytoplasm</keyword>
<dbReference type="SUPFAM" id="SSF55486">
    <property type="entry name" value="Metalloproteases ('zincins'), catalytic domain"/>
    <property type="match status" value="1"/>
</dbReference>
<dbReference type="InterPro" id="IPR020549">
    <property type="entry name" value="YbeY_CS"/>
</dbReference>
<dbReference type="RefSeq" id="WP_096351354.1">
    <property type="nucleotide sequence ID" value="NZ_AP014946.1"/>
</dbReference>
<sequence length="174" mass="19147">MTRAKTAPAKAARVKADILIQSRRWDRLARAKSIIRRALDAAAEGSKTTSAEVTVVLTHDKAIRELNHQFRGFDKATNVLSFPSAAPDGHIGDIVIAYETMAREAKDDAKTLGHHLSHMAVHGFLHLVGHDHENPREANKMEALEKRVLATLGIADPYADTDVVKAKKSSRKSR</sequence>
<keyword evidence="5 7" id="KW-0378">Hydrolase</keyword>
<dbReference type="NCBIfam" id="TIGR00043">
    <property type="entry name" value="rRNA maturation RNase YbeY"/>
    <property type="match status" value="1"/>
</dbReference>
<keyword evidence="3 7" id="KW-0479">Metal-binding</keyword>
<evidence type="ECO:0000256" key="1">
    <source>
        <dbReference type="ARBA" id="ARBA00010875"/>
    </source>
</evidence>
<dbReference type="GO" id="GO:0008270">
    <property type="term" value="F:zinc ion binding"/>
    <property type="evidence" value="ECO:0007669"/>
    <property type="project" value="UniProtKB-UniRule"/>
</dbReference>
<keyword evidence="6 7" id="KW-0862">Zinc</keyword>
<dbReference type="HAMAP" id="MF_00009">
    <property type="entry name" value="Endoribonucl_YbeY"/>
    <property type="match status" value="1"/>
</dbReference>
<dbReference type="Gene3D" id="3.40.390.30">
    <property type="entry name" value="Metalloproteases ('zincins'), catalytic domain"/>
    <property type="match status" value="1"/>
</dbReference>
<keyword evidence="7" id="KW-0698">rRNA processing</keyword>
<dbReference type="OrthoDB" id="9807740at2"/>
<dbReference type="GO" id="GO:0005737">
    <property type="term" value="C:cytoplasm"/>
    <property type="evidence" value="ECO:0007669"/>
    <property type="project" value="UniProtKB-SubCell"/>
</dbReference>
<evidence type="ECO:0000256" key="3">
    <source>
        <dbReference type="ARBA" id="ARBA00022723"/>
    </source>
</evidence>
<dbReference type="AlphaFoldDB" id="A0A0S3PQ25"/>
<keyword evidence="4 7" id="KW-0255">Endonuclease</keyword>
<dbReference type="EMBL" id="AP014946">
    <property type="protein sequence ID" value="BAT58039.1"/>
    <property type="molecule type" value="Genomic_DNA"/>
</dbReference>
<evidence type="ECO:0000313" key="8">
    <source>
        <dbReference type="EMBL" id="BAT58039.1"/>
    </source>
</evidence>
<evidence type="ECO:0000256" key="6">
    <source>
        <dbReference type="ARBA" id="ARBA00022833"/>
    </source>
</evidence>
<evidence type="ECO:0000256" key="7">
    <source>
        <dbReference type="HAMAP-Rule" id="MF_00009"/>
    </source>
</evidence>
<dbReference type="InterPro" id="IPR023091">
    <property type="entry name" value="MetalPrtase_cat_dom_sf_prd"/>
</dbReference>
<dbReference type="InterPro" id="IPR002036">
    <property type="entry name" value="YbeY"/>
</dbReference>
<dbReference type="GO" id="GO:0006364">
    <property type="term" value="P:rRNA processing"/>
    <property type="evidence" value="ECO:0007669"/>
    <property type="project" value="UniProtKB-UniRule"/>
</dbReference>
<protein>
    <recommendedName>
        <fullName evidence="7">Endoribonuclease YbeY</fullName>
        <ecNumber evidence="7">3.1.-.-</ecNumber>
    </recommendedName>
</protein>
<keyword evidence="7" id="KW-0690">Ribosome biogenesis</keyword>
<dbReference type="GO" id="GO:0004521">
    <property type="term" value="F:RNA endonuclease activity"/>
    <property type="evidence" value="ECO:0007669"/>
    <property type="project" value="UniProtKB-UniRule"/>
</dbReference>
<feature type="binding site" evidence="7">
    <location>
        <position position="122"/>
    </location>
    <ligand>
        <name>Zn(2+)</name>
        <dbReference type="ChEBI" id="CHEBI:29105"/>
        <note>catalytic</note>
    </ligand>
</feature>
<organism evidence="8 9">
    <name type="scientific">Variibacter gotjawalensis</name>
    <dbReference type="NCBI Taxonomy" id="1333996"/>
    <lineage>
        <taxon>Bacteria</taxon>
        <taxon>Pseudomonadati</taxon>
        <taxon>Pseudomonadota</taxon>
        <taxon>Alphaproteobacteria</taxon>
        <taxon>Hyphomicrobiales</taxon>
        <taxon>Nitrobacteraceae</taxon>
        <taxon>Variibacter</taxon>
    </lineage>
</organism>
<dbReference type="PROSITE" id="PS01306">
    <property type="entry name" value="UPF0054"/>
    <property type="match status" value="1"/>
</dbReference>
<keyword evidence="2 7" id="KW-0540">Nuclease</keyword>
<comment type="function">
    <text evidence="7">Single strand-specific metallo-endoribonuclease involved in late-stage 70S ribosome quality control and in maturation of the 3' terminus of the 16S rRNA.</text>
</comment>
<dbReference type="PANTHER" id="PTHR46986:SF1">
    <property type="entry name" value="ENDORIBONUCLEASE YBEY, CHLOROPLASTIC"/>
    <property type="match status" value="1"/>
</dbReference>
<proteinExistence type="inferred from homology"/>
<comment type="similarity">
    <text evidence="1 7">Belongs to the endoribonuclease YbeY family.</text>
</comment>
<feature type="binding site" evidence="7">
    <location>
        <position position="132"/>
    </location>
    <ligand>
        <name>Zn(2+)</name>
        <dbReference type="ChEBI" id="CHEBI:29105"/>
        <note>catalytic</note>
    </ligand>
</feature>
<dbReference type="EC" id="3.1.-.-" evidence="7"/>
<evidence type="ECO:0000256" key="4">
    <source>
        <dbReference type="ARBA" id="ARBA00022759"/>
    </source>
</evidence>